<evidence type="ECO:0000313" key="1">
    <source>
        <dbReference type="EMBL" id="VVU99843.1"/>
    </source>
</evidence>
<name>A0AC61Y676_9FLAO</name>
<keyword evidence="2" id="KW-1185">Reference proteome</keyword>
<proteinExistence type="predicted"/>
<accession>A0AC61Y676</accession>
<dbReference type="EMBL" id="CABVMM010000003">
    <property type="protein sequence ID" value="VVU99843.1"/>
    <property type="molecule type" value="Genomic_DNA"/>
</dbReference>
<comment type="caution">
    <text evidence="1">The sequence shown here is derived from an EMBL/GenBank/DDBJ whole genome shotgun (WGS) entry which is preliminary data.</text>
</comment>
<dbReference type="Proteomes" id="UP000356253">
    <property type="component" value="Unassembled WGS sequence"/>
</dbReference>
<gene>
    <name evidence="1" type="ORF">FVB9532_01104</name>
</gene>
<evidence type="ECO:0000313" key="2">
    <source>
        <dbReference type="Proteomes" id="UP000356253"/>
    </source>
</evidence>
<sequence length="71" mass="8177">MKRTFLTLSFICGLLAFTSCREETKTKEVVREVEVKEKKEEKGILERAGEKVDSEVNKEIDKKIDEIGDDN</sequence>
<protein>
    <submittedName>
        <fullName evidence="1">Uncharacterized protein</fullName>
    </submittedName>
</protein>
<organism evidence="1 2">
    <name type="scientific">Mesonia oceanica</name>
    <dbReference type="NCBI Taxonomy" id="2687242"/>
    <lineage>
        <taxon>Bacteria</taxon>
        <taxon>Pseudomonadati</taxon>
        <taxon>Bacteroidota</taxon>
        <taxon>Flavobacteriia</taxon>
        <taxon>Flavobacteriales</taxon>
        <taxon>Flavobacteriaceae</taxon>
        <taxon>Mesonia</taxon>
    </lineage>
</organism>
<reference evidence="1" key="1">
    <citation type="submission" date="2019-09" db="EMBL/GenBank/DDBJ databases">
        <authorList>
            <person name="Rodrigo-Torres L."/>
            <person name="Arahal R. D."/>
            <person name="Lucena T."/>
        </authorList>
    </citation>
    <scope>NUCLEOTIDE SEQUENCE</scope>
    <source>
        <strain evidence="1">ISS653</strain>
    </source>
</reference>